<keyword evidence="2" id="KW-1015">Disulfide bond</keyword>
<keyword evidence="3" id="KW-0472">Membrane</keyword>
<dbReference type="PROSITE" id="PS50227">
    <property type="entry name" value="G_PROTEIN_RECEP_F2_3"/>
    <property type="match status" value="1"/>
</dbReference>
<keyword evidence="6" id="KW-1185">Reference proteome</keyword>
<comment type="caution">
    <text evidence="5">The sequence shown here is derived from an EMBL/GenBank/DDBJ whole genome shotgun (WGS) entry which is preliminary data.</text>
</comment>
<dbReference type="PANTHER" id="PTHR45620">
    <property type="entry name" value="PDF RECEPTOR-LIKE PROTEIN-RELATED"/>
    <property type="match status" value="1"/>
</dbReference>
<protein>
    <submittedName>
        <fullName evidence="5">Hormone receptor domain</fullName>
    </submittedName>
</protein>
<feature type="transmembrane region" description="Helical" evidence="3">
    <location>
        <begin position="225"/>
        <end position="248"/>
    </location>
</feature>
<evidence type="ECO:0000256" key="2">
    <source>
        <dbReference type="ARBA" id="ARBA00023157"/>
    </source>
</evidence>
<dbReference type="PRINTS" id="PR01350">
    <property type="entry name" value="CTRFAMILY"/>
</dbReference>
<reference evidence="5 6" key="1">
    <citation type="journal article" date="2024" name="BMC Genomics">
        <title>De novo assembly and annotation of Popillia japonica's genome with initial clues to its potential as an invasive pest.</title>
        <authorList>
            <person name="Cucini C."/>
            <person name="Boschi S."/>
            <person name="Funari R."/>
            <person name="Cardaioli E."/>
            <person name="Iannotti N."/>
            <person name="Marturano G."/>
            <person name="Paoli F."/>
            <person name="Bruttini M."/>
            <person name="Carapelli A."/>
            <person name="Frati F."/>
            <person name="Nardi F."/>
        </authorList>
    </citation>
    <scope>NUCLEOTIDE SEQUENCE [LARGE SCALE GENOMIC DNA]</scope>
    <source>
        <strain evidence="5">DMR45628</strain>
    </source>
</reference>
<accession>A0AAW1L8G4</accession>
<keyword evidence="5" id="KW-0675">Receptor</keyword>
<gene>
    <name evidence="5" type="ORF">QE152_g15209</name>
</gene>
<dbReference type="Proteomes" id="UP001458880">
    <property type="component" value="Unassembled WGS sequence"/>
</dbReference>
<dbReference type="InterPro" id="IPR050332">
    <property type="entry name" value="GPCR_2"/>
</dbReference>
<organism evidence="5 6">
    <name type="scientific">Popillia japonica</name>
    <name type="common">Japanese beetle</name>
    <dbReference type="NCBI Taxonomy" id="7064"/>
    <lineage>
        <taxon>Eukaryota</taxon>
        <taxon>Metazoa</taxon>
        <taxon>Ecdysozoa</taxon>
        <taxon>Arthropoda</taxon>
        <taxon>Hexapoda</taxon>
        <taxon>Insecta</taxon>
        <taxon>Pterygota</taxon>
        <taxon>Neoptera</taxon>
        <taxon>Endopterygota</taxon>
        <taxon>Coleoptera</taxon>
        <taxon>Polyphaga</taxon>
        <taxon>Scarabaeiformia</taxon>
        <taxon>Scarabaeidae</taxon>
        <taxon>Rutelinae</taxon>
        <taxon>Popillia</taxon>
    </lineage>
</organism>
<dbReference type="Gene3D" id="4.10.1240.10">
    <property type="entry name" value="GPCR, family 2, extracellular hormone receptor domain"/>
    <property type="match status" value="1"/>
</dbReference>
<dbReference type="PROSITE" id="PS00649">
    <property type="entry name" value="G_PROTEIN_RECEP_F2_1"/>
    <property type="match status" value="1"/>
</dbReference>
<evidence type="ECO:0000259" key="4">
    <source>
        <dbReference type="PROSITE" id="PS50227"/>
    </source>
</evidence>
<dbReference type="GO" id="GO:0007188">
    <property type="term" value="P:adenylate cyclase-modulating G protein-coupled receptor signaling pathway"/>
    <property type="evidence" value="ECO:0007669"/>
    <property type="project" value="TreeGrafter"/>
</dbReference>
<dbReference type="EMBL" id="JASPKY010000147">
    <property type="protein sequence ID" value="KAK9730434.1"/>
    <property type="molecule type" value="Genomic_DNA"/>
</dbReference>
<feature type="domain" description="G-protein coupled receptors family 2 profile 1" evidence="4">
    <location>
        <begin position="147"/>
        <end position="215"/>
    </location>
</feature>
<dbReference type="GO" id="GO:0004948">
    <property type="term" value="F:calcitonin receptor activity"/>
    <property type="evidence" value="ECO:0007669"/>
    <property type="project" value="InterPro"/>
</dbReference>
<keyword evidence="1" id="KW-0732">Signal</keyword>
<dbReference type="InterPro" id="IPR001879">
    <property type="entry name" value="GPCR_2_extracellular_dom"/>
</dbReference>
<dbReference type="InterPro" id="IPR017983">
    <property type="entry name" value="GPCR_2_secretin-like_CS"/>
</dbReference>
<dbReference type="Pfam" id="PF02793">
    <property type="entry name" value="HRM"/>
    <property type="match status" value="1"/>
</dbReference>
<keyword evidence="3" id="KW-0812">Transmembrane</keyword>
<dbReference type="PANTHER" id="PTHR45620:SF32">
    <property type="entry name" value="DIURETIC HORMONE 31 RECEPTOR, ISOFORM C"/>
    <property type="match status" value="1"/>
</dbReference>
<evidence type="ECO:0000313" key="5">
    <source>
        <dbReference type="EMBL" id="KAK9730434.1"/>
    </source>
</evidence>
<evidence type="ECO:0000256" key="3">
    <source>
        <dbReference type="SAM" id="Phobius"/>
    </source>
</evidence>
<evidence type="ECO:0000256" key="1">
    <source>
        <dbReference type="ARBA" id="ARBA00022729"/>
    </source>
</evidence>
<dbReference type="GO" id="GO:0005886">
    <property type="term" value="C:plasma membrane"/>
    <property type="evidence" value="ECO:0007669"/>
    <property type="project" value="TreeGrafter"/>
</dbReference>
<proteinExistence type="predicted"/>
<dbReference type="AlphaFoldDB" id="A0AAW1L8G4"/>
<dbReference type="SMART" id="SM00008">
    <property type="entry name" value="HormR"/>
    <property type="match status" value="1"/>
</dbReference>
<dbReference type="InterPro" id="IPR036445">
    <property type="entry name" value="GPCR_2_extracell_dom_sf"/>
</dbReference>
<dbReference type="InterPro" id="IPR003287">
    <property type="entry name" value="GPCR_2_calcitonin_rcpt_fam"/>
</dbReference>
<name>A0AAW1L8G4_POPJA</name>
<keyword evidence="3" id="KW-1133">Transmembrane helix</keyword>
<dbReference type="SUPFAM" id="SSF111418">
    <property type="entry name" value="Hormone receptor domain"/>
    <property type="match status" value="1"/>
</dbReference>
<sequence>MESTFGIGYGAARKIFPNSVGVDDKVIVSDTPTDRLLELGTELQGKSFQIPLVLTINITSVTENLDSSSSEEGIVDVHNQADIQRALSVLHSALERNENVLDTVFTNLQKLFDADDTTFLVDDISNEALRDKYSRVLRNIEDWLHCLFCKGLFDGWTCWPDTPAGKDASQPCPDFIVGFDPNRTAYRRCEEDGKWFFHIEYNKTWSNYTTCVNLDELWFRQLINFIYSVGYSVSLVALIISLALFSYFK</sequence>
<evidence type="ECO:0000313" key="6">
    <source>
        <dbReference type="Proteomes" id="UP001458880"/>
    </source>
</evidence>